<dbReference type="Gene3D" id="2.60.120.1670">
    <property type="match status" value="1"/>
</dbReference>
<evidence type="ECO:0000313" key="2">
    <source>
        <dbReference type="EMBL" id="AWR94039.1"/>
    </source>
</evidence>
<organism evidence="2 3">
    <name type="scientific">Acidianus brierleyi</name>
    <dbReference type="NCBI Taxonomy" id="41673"/>
    <lineage>
        <taxon>Archaea</taxon>
        <taxon>Thermoproteota</taxon>
        <taxon>Thermoprotei</taxon>
        <taxon>Sulfolobales</taxon>
        <taxon>Sulfolobaceae</taxon>
        <taxon>Acidianus</taxon>
    </lineage>
</organism>
<dbReference type="InterPro" id="IPR053743">
    <property type="entry name" value="CRISPR_Cmr7_comp"/>
</dbReference>
<evidence type="ECO:0000259" key="1">
    <source>
        <dbReference type="Pfam" id="PF22392"/>
    </source>
</evidence>
<dbReference type="KEGG" id="abri:DFR85_04890"/>
<protein>
    <recommendedName>
        <fullName evidence="1">Cmr7b-like BtrG-like domain-containing protein</fullName>
    </recommendedName>
</protein>
<gene>
    <name evidence="2" type="ORF">DFR85_04890</name>
</gene>
<reference evidence="2 3" key="1">
    <citation type="submission" date="2018-05" db="EMBL/GenBank/DDBJ databases">
        <title>Complete Genome Sequences of Extremely Thermoacidophilic, Metal-Mobilizing Type-Strain Members of the Archaeal Family Sulfolobaceae: Acidianus brierleyi DSM-1651T, Acidianus sulfidivorans DSM-18786T, Metallosphaera hakonensis DSM-7519T, and Metallosphaera prunae DSM-10039T.</title>
        <authorList>
            <person name="Counts J.A."/>
            <person name="Kelly R.M."/>
        </authorList>
    </citation>
    <scope>NUCLEOTIDE SEQUENCE [LARGE SCALE GENOMIC DNA]</scope>
    <source>
        <strain evidence="2 3">DSM 1651</strain>
    </source>
</reference>
<accession>A0A2U9IDG6</accession>
<proteinExistence type="predicted"/>
<dbReference type="Proteomes" id="UP000248044">
    <property type="component" value="Chromosome"/>
</dbReference>
<keyword evidence="3" id="KW-1185">Reference proteome</keyword>
<dbReference type="AlphaFoldDB" id="A0A2U9IDG6"/>
<name>A0A2U9IDG6_9CREN</name>
<dbReference type="Pfam" id="PF22392">
    <property type="entry name" value="Cmr7b-like"/>
    <property type="match status" value="1"/>
</dbReference>
<sequence>MSGTKTPSKWIFIPIIDGITYEFNTNNNDINSIKINSQELQLVDSKKEELYYDNRNNEIKKINNVFVLFGTIATSYSNKIKIELTLNPCDYIRGFIFSVNENGLNNLADIFENYIELNVSNKSFAILNRENKLNIPSTITIYVAKCDATVCINRNETEIKNVNSGVIKINGNDVSQDLLRIFRYSTQKV</sequence>
<dbReference type="EMBL" id="CP029289">
    <property type="protein sequence ID" value="AWR94039.1"/>
    <property type="molecule type" value="Genomic_DNA"/>
</dbReference>
<dbReference type="InterPro" id="IPR055112">
    <property type="entry name" value="Cmr7b-like"/>
</dbReference>
<feature type="domain" description="Cmr7b-like BtrG-like" evidence="1">
    <location>
        <begin position="10"/>
        <end position="186"/>
    </location>
</feature>
<dbReference type="GeneID" id="36831468"/>
<evidence type="ECO:0000313" key="3">
    <source>
        <dbReference type="Proteomes" id="UP000248044"/>
    </source>
</evidence>
<dbReference type="RefSeq" id="WP_110269920.1">
    <property type="nucleotide sequence ID" value="NZ_CP029289.2"/>
</dbReference>